<evidence type="ECO:0000256" key="8">
    <source>
        <dbReference type="ARBA" id="ARBA00022989"/>
    </source>
</evidence>
<keyword evidence="8" id="KW-1133">Transmembrane helix</keyword>
<dbReference type="Gene3D" id="3.30.1150.10">
    <property type="match status" value="1"/>
</dbReference>
<keyword evidence="3" id="KW-0813">Transport</keyword>
<dbReference type="PROSITE" id="PS52015">
    <property type="entry name" value="TONB_CTD"/>
    <property type="match status" value="1"/>
</dbReference>
<evidence type="ECO:0000313" key="12">
    <source>
        <dbReference type="EMBL" id="NKI18755.1"/>
    </source>
</evidence>
<dbReference type="NCBIfam" id="TIGR01352">
    <property type="entry name" value="tonB_Cterm"/>
    <property type="match status" value="1"/>
</dbReference>
<dbReference type="PANTHER" id="PTHR33446">
    <property type="entry name" value="PROTEIN TONB-RELATED"/>
    <property type="match status" value="1"/>
</dbReference>
<keyword evidence="4" id="KW-1003">Cell membrane</keyword>
<evidence type="ECO:0000256" key="7">
    <source>
        <dbReference type="ARBA" id="ARBA00022927"/>
    </source>
</evidence>
<evidence type="ECO:0000259" key="11">
    <source>
        <dbReference type="PROSITE" id="PS52015"/>
    </source>
</evidence>
<keyword evidence="9" id="KW-0472">Membrane</keyword>
<keyword evidence="5" id="KW-0997">Cell inner membrane</keyword>
<evidence type="ECO:0000256" key="2">
    <source>
        <dbReference type="ARBA" id="ARBA00006555"/>
    </source>
</evidence>
<evidence type="ECO:0000256" key="10">
    <source>
        <dbReference type="SAM" id="MobiDB-lite"/>
    </source>
</evidence>
<gene>
    <name evidence="12" type="ORF">HCU74_15185</name>
</gene>
<dbReference type="InterPro" id="IPR051045">
    <property type="entry name" value="TonB-dependent_transducer"/>
</dbReference>
<evidence type="ECO:0000256" key="4">
    <source>
        <dbReference type="ARBA" id="ARBA00022475"/>
    </source>
</evidence>
<dbReference type="Pfam" id="PF03544">
    <property type="entry name" value="TonB_C"/>
    <property type="match status" value="1"/>
</dbReference>
<protein>
    <submittedName>
        <fullName evidence="12">Energy transducer TonB</fullName>
    </submittedName>
</protein>
<comment type="subcellular location">
    <subcellularLocation>
        <location evidence="1">Cell inner membrane</location>
        <topology evidence="1">Single-pass membrane protein</topology>
        <orientation evidence="1">Periplasmic side</orientation>
    </subcellularLocation>
</comment>
<accession>A0ABX1GHQ4</accession>
<proteinExistence type="inferred from homology"/>
<dbReference type="SUPFAM" id="SSF74653">
    <property type="entry name" value="TolA/TonB C-terminal domain"/>
    <property type="match status" value="1"/>
</dbReference>
<keyword evidence="6" id="KW-0812">Transmembrane</keyword>
<feature type="compositionally biased region" description="Basic and acidic residues" evidence="10">
    <location>
        <begin position="1"/>
        <end position="10"/>
    </location>
</feature>
<evidence type="ECO:0000256" key="6">
    <source>
        <dbReference type="ARBA" id="ARBA00022692"/>
    </source>
</evidence>
<comment type="similarity">
    <text evidence="2">Belongs to the TonB family.</text>
</comment>
<dbReference type="EMBL" id="JAAWWK010000005">
    <property type="protein sequence ID" value="NKI18755.1"/>
    <property type="molecule type" value="Genomic_DNA"/>
</dbReference>
<evidence type="ECO:0000256" key="9">
    <source>
        <dbReference type="ARBA" id="ARBA00023136"/>
    </source>
</evidence>
<feature type="domain" description="TonB C-terminal" evidence="11">
    <location>
        <begin position="31"/>
        <end position="122"/>
    </location>
</feature>
<keyword evidence="7" id="KW-0653">Protein transport</keyword>
<comment type="caution">
    <text evidence="12">The sequence shown here is derived from an EMBL/GenBank/DDBJ whole genome shotgun (WGS) entry which is preliminary data.</text>
</comment>
<evidence type="ECO:0000256" key="5">
    <source>
        <dbReference type="ARBA" id="ARBA00022519"/>
    </source>
</evidence>
<evidence type="ECO:0000256" key="3">
    <source>
        <dbReference type="ARBA" id="ARBA00022448"/>
    </source>
</evidence>
<dbReference type="Proteomes" id="UP000765845">
    <property type="component" value="Unassembled WGS sequence"/>
</dbReference>
<keyword evidence="13" id="KW-1185">Reference proteome</keyword>
<evidence type="ECO:0000256" key="1">
    <source>
        <dbReference type="ARBA" id="ARBA00004383"/>
    </source>
</evidence>
<dbReference type="InterPro" id="IPR037682">
    <property type="entry name" value="TonB_C"/>
</dbReference>
<sequence length="122" mass="13209">MEARRERAEAKVAPAPPREEKVAKVSANAVRVPASVDWSTCDKPRYPRAAVRLKQEGTVTLAFSLSASGEVLDGRVQESSGTSRLDNAALEAIVKCQFTPETLDGRAQPSTALVRFGWRLNG</sequence>
<reference evidence="12 13" key="1">
    <citation type="submission" date="2020-04" db="EMBL/GenBank/DDBJ databases">
        <authorList>
            <person name="Yoon J."/>
        </authorList>
    </citation>
    <scope>NUCLEOTIDE SEQUENCE [LARGE SCALE GENOMIC DNA]</scope>
    <source>
        <strain evidence="12 13">KMU-166</strain>
    </source>
</reference>
<dbReference type="InterPro" id="IPR006260">
    <property type="entry name" value="TonB/TolA_C"/>
</dbReference>
<name>A0ABX1GHQ4_9GAMM</name>
<evidence type="ECO:0000313" key="13">
    <source>
        <dbReference type="Proteomes" id="UP000765845"/>
    </source>
</evidence>
<organism evidence="12 13">
    <name type="scientific">Spongiibacter thalassae</name>
    <dbReference type="NCBI Taxonomy" id="2721624"/>
    <lineage>
        <taxon>Bacteria</taxon>
        <taxon>Pseudomonadati</taxon>
        <taxon>Pseudomonadota</taxon>
        <taxon>Gammaproteobacteria</taxon>
        <taxon>Cellvibrionales</taxon>
        <taxon>Spongiibacteraceae</taxon>
        <taxon>Spongiibacter</taxon>
    </lineage>
</organism>
<feature type="region of interest" description="Disordered" evidence="10">
    <location>
        <begin position="1"/>
        <end position="20"/>
    </location>
</feature>